<reference evidence="2" key="2">
    <citation type="submission" date="2024-04" db="EMBL/GenBank/DDBJ databases">
        <authorList>
            <person name="Chen Y."/>
            <person name="Shah S."/>
            <person name="Dougan E. K."/>
            <person name="Thang M."/>
            <person name="Chan C."/>
        </authorList>
    </citation>
    <scope>NUCLEOTIDE SEQUENCE [LARGE SCALE GENOMIC DNA]</scope>
</reference>
<dbReference type="EMBL" id="CAMXCT010003350">
    <property type="protein sequence ID" value="CAI4004033.1"/>
    <property type="molecule type" value="Genomic_DNA"/>
</dbReference>
<keyword evidence="3" id="KW-1185">Reference proteome</keyword>
<feature type="non-terminal residue" evidence="1">
    <location>
        <position position="1"/>
    </location>
</feature>
<proteinExistence type="predicted"/>
<feature type="non-terminal residue" evidence="1">
    <location>
        <position position="72"/>
    </location>
</feature>
<accession>A0A9P1D7L1</accession>
<dbReference type="EMBL" id="CAMXCT020003350">
    <property type="protein sequence ID" value="CAL1157408.1"/>
    <property type="molecule type" value="Genomic_DNA"/>
</dbReference>
<organism evidence="1">
    <name type="scientific">Cladocopium goreaui</name>
    <dbReference type="NCBI Taxonomy" id="2562237"/>
    <lineage>
        <taxon>Eukaryota</taxon>
        <taxon>Sar</taxon>
        <taxon>Alveolata</taxon>
        <taxon>Dinophyceae</taxon>
        <taxon>Suessiales</taxon>
        <taxon>Symbiodiniaceae</taxon>
        <taxon>Cladocopium</taxon>
    </lineage>
</organism>
<protein>
    <submittedName>
        <fullName evidence="1">Uncharacterized protein</fullName>
    </submittedName>
</protein>
<dbReference type="Proteomes" id="UP001152797">
    <property type="component" value="Unassembled WGS sequence"/>
</dbReference>
<name>A0A9P1D7L1_9DINO</name>
<sequence length="72" mass="7351">GACLRGDAGKMESLVKCAGCGKKTGVKTNGHRNSWTAVCNAPCNERGGPRYDMDDGAANSAFTSGLRSSGAQ</sequence>
<reference evidence="1" key="1">
    <citation type="submission" date="2022-10" db="EMBL/GenBank/DDBJ databases">
        <authorList>
            <person name="Chen Y."/>
            <person name="Dougan E. K."/>
            <person name="Chan C."/>
            <person name="Rhodes N."/>
            <person name="Thang M."/>
        </authorList>
    </citation>
    <scope>NUCLEOTIDE SEQUENCE</scope>
</reference>
<dbReference type="EMBL" id="CAMXCT030003350">
    <property type="protein sequence ID" value="CAL4791345.1"/>
    <property type="molecule type" value="Genomic_DNA"/>
</dbReference>
<dbReference type="OrthoDB" id="417796at2759"/>
<evidence type="ECO:0000313" key="3">
    <source>
        <dbReference type="Proteomes" id="UP001152797"/>
    </source>
</evidence>
<dbReference type="AlphaFoldDB" id="A0A9P1D7L1"/>
<gene>
    <name evidence="1" type="ORF">C1SCF055_LOCUS29850</name>
</gene>
<evidence type="ECO:0000313" key="1">
    <source>
        <dbReference type="EMBL" id="CAI4004033.1"/>
    </source>
</evidence>
<comment type="caution">
    <text evidence="1">The sequence shown here is derived from an EMBL/GenBank/DDBJ whole genome shotgun (WGS) entry which is preliminary data.</text>
</comment>
<evidence type="ECO:0000313" key="2">
    <source>
        <dbReference type="EMBL" id="CAL1157408.1"/>
    </source>
</evidence>